<protein>
    <submittedName>
        <fullName evidence="1">Uncharacterized protein DUF5007</fullName>
    </submittedName>
</protein>
<dbReference type="Proteomes" id="UP000295197">
    <property type="component" value="Unassembled WGS sequence"/>
</dbReference>
<dbReference type="AlphaFoldDB" id="A0A4R3VZW5"/>
<dbReference type="RefSeq" id="WP_132776807.1">
    <property type="nucleotide sequence ID" value="NZ_SMBZ01000006.1"/>
</dbReference>
<dbReference type="PROSITE" id="PS51257">
    <property type="entry name" value="PROKAR_LIPOPROTEIN"/>
    <property type="match status" value="1"/>
</dbReference>
<sequence length="362" mass="41549">MISYKKYNILGIAAGLCMSITSCSEMYNLPEDKDFISENLNYSDKILETRLGRTTVINRLNADNSTLPIKFEIINPRFGDGKAVTDFLQVFPTYEWIAEYDGKETSLQDIESKRRLVDKPIFEVDSGGRFIMHPSATAERITPRPVDTILKTQDIRFFDLKLTNSGGIRYIKDFQLIPWRELPYEPSSDINPYTGGVAPDPNAPNDPRKRAYILPNISNITGERTNVLLVNNNLKKDVVVYIRPFEGGNGNKLRFKFLNKDSLAINPVEFNETRWDQLVHGFNKEMTSQYVQYDVAYPIPLSSIRTDYAQGDRANVVFQYSRIGWGGVRTVSTFSLAFKIFRKGDWEIVFHFKNDNPKFDND</sequence>
<evidence type="ECO:0000313" key="2">
    <source>
        <dbReference type="Proteomes" id="UP000295197"/>
    </source>
</evidence>
<evidence type="ECO:0000313" key="1">
    <source>
        <dbReference type="EMBL" id="TCV19034.1"/>
    </source>
</evidence>
<dbReference type="EMBL" id="SMBZ01000006">
    <property type="protein sequence ID" value="TCV19034.1"/>
    <property type="molecule type" value="Genomic_DNA"/>
</dbReference>
<name>A0A4R3VZW5_9SPHI</name>
<dbReference type="InterPro" id="IPR032173">
    <property type="entry name" value="DUF5007"/>
</dbReference>
<proteinExistence type="predicted"/>
<gene>
    <name evidence="1" type="ORF">EDC17_100614</name>
</gene>
<accession>A0A4R3VZW5</accession>
<reference evidence="1 2" key="1">
    <citation type="submission" date="2019-03" db="EMBL/GenBank/DDBJ databases">
        <title>Genomic Encyclopedia of Type Strains, Phase IV (KMG-IV): sequencing the most valuable type-strain genomes for metagenomic binning, comparative biology and taxonomic classification.</title>
        <authorList>
            <person name="Goeker M."/>
        </authorList>
    </citation>
    <scope>NUCLEOTIDE SEQUENCE [LARGE SCALE GENOMIC DNA]</scope>
    <source>
        <strain evidence="1 2">DSM 22362</strain>
    </source>
</reference>
<keyword evidence="2" id="KW-1185">Reference proteome</keyword>
<organism evidence="1 2">
    <name type="scientific">Sphingobacterium alimentarium</name>
    <dbReference type="NCBI Taxonomy" id="797292"/>
    <lineage>
        <taxon>Bacteria</taxon>
        <taxon>Pseudomonadati</taxon>
        <taxon>Bacteroidota</taxon>
        <taxon>Sphingobacteriia</taxon>
        <taxon>Sphingobacteriales</taxon>
        <taxon>Sphingobacteriaceae</taxon>
        <taxon>Sphingobacterium</taxon>
    </lineage>
</organism>
<dbReference type="OrthoDB" id="737630at2"/>
<dbReference type="Pfam" id="PF16398">
    <property type="entry name" value="DUF5007"/>
    <property type="match status" value="1"/>
</dbReference>
<comment type="caution">
    <text evidence="1">The sequence shown here is derived from an EMBL/GenBank/DDBJ whole genome shotgun (WGS) entry which is preliminary data.</text>
</comment>